<dbReference type="InterPro" id="IPR003593">
    <property type="entry name" value="AAA+_ATPase"/>
</dbReference>
<dbReference type="EMBL" id="WNZZ01000009">
    <property type="protein sequence ID" value="MUG23630.1"/>
    <property type="molecule type" value="Genomic_DNA"/>
</dbReference>
<dbReference type="InterPro" id="IPR027417">
    <property type="entry name" value="P-loop_NTPase"/>
</dbReference>
<evidence type="ECO:0000313" key="13">
    <source>
        <dbReference type="Proteomes" id="UP000442469"/>
    </source>
</evidence>
<evidence type="ECO:0000256" key="4">
    <source>
        <dbReference type="ARBA" id="ARBA00022475"/>
    </source>
</evidence>
<feature type="region of interest" description="Disordered" evidence="10">
    <location>
        <begin position="306"/>
        <end position="329"/>
    </location>
</feature>
<evidence type="ECO:0000256" key="3">
    <source>
        <dbReference type="ARBA" id="ARBA00022448"/>
    </source>
</evidence>
<reference evidence="12 13" key="1">
    <citation type="submission" date="2019-11" db="EMBL/GenBank/DDBJ databases">
        <title>Draft genome sequences of five Paenibacillus species of dairy origin.</title>
        <authorList>
            <person name="Olajide A.M."/>
            <person name="Chen S."/>
            <person name="Lapointe G."/>
        </authorList>
    </citation>
    <scope>NUCLEOTIDE SEQUENCE [LARGE SCALE GENOMIC DNA]</scope>
    <source>
        <strain evidence="12 13">3CT49</strain>
    </source>
</reference>
<dbReference type="PROSITE" id="PS50893">
    <property type="entry name" value="ABC_TRANSPORTER_2"/>
    <property type="match status" value="1"/>
</dbReference>
<dbReference type="GO" id="GO:0005886">
    <property type="term" value="C:plasma membrane"/>
    <property type="evidence" value="ECO:0007669"/>
    <property type="project" value="UniProtKB-SubCell"/>
</dbReference>
<dbReference type="SMART" id="SM00382">
    <property type="entry name" value="AAA"/>
    <property type="match status" value="1"/>
</dbReference>
<dbReference type="Gene3D" id="3.40.50.300">
    <property type="entry name" value="P-loop containing nucleotide triphosphate hydrolases"/>
    <property type="match status" value="1"/>
</dbReference>
<dbReference type="PANTHER" id="PTHR43297:SF14">
    <property type="entry name" value="ATPASE AAA-TYPE CORE DOMAIN-CONTAINING PROTEIN"/>
    <property type="match status" value="1"/>
</dbReference>
<evidence type="ECO:0000256" key="2">
    <source>
        <dbReference type="ARBA" id="ARBA00005417"/>
    </source>
</evidence>
<comment type="subcellular location">
    <subcellularLocation>
        <location evidence="1">Cell membrane</location>
        <topology evidence="1">Peripheral membrane protein</topology>
    </subcellularLocation>
</comment>
<keyword evidence="8" id="KW-1278">Translocase</keyword>
<dbReference type="AlphaFoldDB" id="A0A6N8EXX0"/>
<dbReference type="InterPro" id="IPR003439">
    <property type="entry name" value="ABC_transporter-like_ATP-bd"/>
</dbReference>
<proteinExistence type="inferred from homology"/>
<keyword evidence="4" id="KW-1003">Cell membrane</keyword>
<keyword evidence="9" id="KW-0472">Membrane</keyword>
<organism evidence="12 13">
    <name type="scientific">Paenibacillus macerans</name>
    <name type="common">Bacillus macerans</name>
    <dbReference type="NCBI Taxonomy" id="44252"/>
    <lineage>
        <taxon>Bacteria</taxon>
        <taxon>Bacillati</taxon>
        <taxon>Bacillota</taxon>
        <taxon>Bacilli</taxon>
        <taxon>Bacillales</taxon>
        <taxon>Paenibacillaceae</taxon>
        <taxon>Paenibacillus</taxon>
    </lineage>
</organism>
<sequence length="329" mass="36315">MGGYVIGWEKLFAGCSMDGVFPGLDDFSDRLFVPDCRRAAQEGEIMDTVVDIKNLHIRNAFGQPLVHNSSFCLESGKTYCLLGESGSGKTLTSKAVLGMLPAGLQMSGEILLRGQNLNRLSQKDWRKIRGKQVGVIFQHPEQALHPALPIGRQLGDHMLSHLPISRHEAEQQAEKMLSQVLLNDTARVMKSYPHELSGGMNQRVMIAMALLLKPEVVIADEPTSALDVTTQAEVISLLHHLISELNRSMLFITHDVLLASYLADTIGVMRDGEIIEQGSAERILGQPEQEYTKQLCRYRSQRFLNKGGAGPNAPSAAAMQKNEWKANSE</sequence>
<evidence type="ECO:0000313" key="12">
    <source>
        <dbReference type="EMBL" id="MUG23630.1"/>
    </source>
</evidence>
<keyword evidence="3" id="KW-0813">Transport</keyword>
<evidence type="ECO:0000256" key="8">
    <source>
        <dbReference type="ARBA" id="ARBA00022967"/>
    </source>
</evidence>
<keyword evidence="7 12" id="KW-0067">ATP-binding</keyword>
<dbReference type="GO" id="GO:0016887">
    <property type="term" value="F:ATP hydrolysis activity"/>
    <property type="evidence" value="ECO:0007669"/>
    <property type="project" value="InterPro"/>
</dbReference>
<dbReference type="Pfam" id="PF00005">
    <property type="entry name" value="ABC_tran"/>
    <property type="match status" value="1"/>
</dbReference>
<gene>
    <name evidence="12" type="ORF">GNQ08_14630</name>
</gene>
<keyword evidence="6" id="KW-0547">Nucleotide-binding</keyword>
<comment type="caution">
    <text evidence="12">The sequence shown here is derived from an EMBL/GenBank/DDBJ whole genome shotgun (WGS) entry which is preliminary data.</text>
</comment>
<dbReference type="CDD" id="cd03257">
    <property type="entry name" value="ABC_NikE_OppD_transporters"/>
    <property type="match status" value="1"/>
</dbReference>
<dbReference type="GO" id="GO:0005524">
    <property type="term" value="F:ATP binding"/>
    <property type="evidence" value="ECO:0007669"/>
    <property type="project" value="UniProtKB-KW"/>
</dbReference>
<evidence type="ECO:0000259" key="11">
    <source>
        <dbReference type="PROSITE" id="PS50893"/>
    </source>
</evidence>
<evidence type="ECO:0000256" key="1">
    <source>
        <dbReference type="ARBA" id="ARBA00004202"/>
    </source>
</evidence>
<feature type="domain" description="ABC transporter" evidence="11">
    <location>
        <begin position="50"/>
        <end position="296"/>
    </location>
</feature>
<protein>
    <submittedName>
        <fullName evidence="12">ATP-binding cassette domain-containing protein</fullName>
    </submittedName>
</protein>
<comment type="similarity">
    <text evidence="2">Belongs to the ABC transporter superfamily.</text>
</comment>
<accession>A0A6N8EXX0</accession>
<dbReference type="InterPro" id="IPR050388">
    <property type="entry name" value="ABC_Ni/Peptide_Import"/>
</dbReference>
<name>A0A6N8EXX0_PAEMA</name>
<dbReference type="Proteomes" id="UP000442469">
    <property type="component" value="Unassembled WGS sequence"/>
</dbReference>
<evidence type="ECO:0000256" key="7">
    <source>
        <dbReference type="ARBA" id="ARBA00022840"/>
    </source>
</evidence>
<evidence type="ECO:0000256" key="9">
    <source>
        <dbReference type="ARBA" id="ARBA00023136"/>
    </source>
</evidence>
<dbReference type="PANTHER" id="PTHR43297">
    <property type="entry name" value="OLIGOPEPTIDE TRANSPORT ATP-BINDING PROTEIN APPD"/>
    <property type="match status" value="1"/>
</dbReference>
<keyword evidence="5" id="KW-0997">Cell inner membrane</keyword>
<evidence type="ECO:0000256" key="5">
    <source>
        <dbReference type="ARBA" id="ARBA00022519"/>
    </source>
</evidence>
<evidence type="ECO:0000256" key="10">
    <source>
        <dbReference type="SAM" id="MobiDB-lite"/>
    </source>
</evidence>
<dbReference type="SUPFAM" id="SSF52540">
    <property type="entry name" value="P-loop containing nucleoside triphosphate hydrolases"/>
    <property type="match status" value="1"/>
</dbReference>
<evidence type="ECO:0000256" key="6">
    <source>
        <dbReference type="ARBA" id="ARBA00022741"/>
    </source>
</evidence>